<protein>
    <recommendedName>
        <fullName evidence="4">Pilus assembly protein Flp/PilA</fullName>
    </recommendedName>
</protein>
<keyword evidence="1" id="KW-0472">Membrane</keyword>
<dbReference type="Pfam" id="PF04964">
    <property type="entry name" value="Flp_Fap"/>
    <property type="match status" value="1"/>
</dbReference>
<name>A0ABP7EPA0_9SPHN</name>
<dbReference type="Proteomes" id="UP001500523">
    <property type="component" value="Unassembled WGS sequence"/>
</dbReference>
<keyword evidence="1" id="KW-1133">Transmembrane helix</keyword>
<proteinExistence type="predicted"/>
<dbReference type="InterPro" id="IPR007047">
    <property type="entry name" value="Flp_Fap"/>
</dbReference>
<dbReference type="RefSeq" id="WP_344694456.1">
    <property type="nucleotide sequence ID" value="NZ_BAABBF010000010.1"/>
</dbReference>
<evidence type="ECO:0008006" key="4">
    <source>
        <dbReference type="Google" id="ProtNLM"/>
    </source>
</evidence>
<feature type="transmembrane region" description="Helical" evidence="1">
    <location>
        <begin position="27"/>
        <end position="48"/>
    </location>
</feature>
<keyword evidence="3" id="KW-1185">Reference proteome</keyword>
<reference evidence="3" key="1">
    <citation type="journal article" date="2019" name="Int. J. Syst. Evol. Microbiol.">
        <title>The Global Catalogue of Microorganisms (GCM) 10K type strain sequencing project: providing services to taxonomists for standard genome sequencing and annotation.</title>
        <authorList>
            <consortium name="The Broad Institute Genomics Platform"/>
            <consortium name="The Broad Institute Genome Sequencing Center for Infectious Disease"/>
            <person name="Wu L."/>
            <person name="Ma J."/>
        </authorList>
    </citation>
    <scope>NUCLEOTIDE SEQUENCE [LARGE SCALE GENOMIC DNA]</scope>
    <source>
        <strain evidence="3">JCM 17498</strain>
    </source>
</reference>
<comment type="caution">
    <text evidence="2">The sequence shown here is derived from an EMBL/GenBank/DDBJ whole genome shotgun (WGS) entry which is preliminary data.</text>
</comment>
<keyword evidence="1" id="KW-0812">Transmembrane</keyword>
<accession>A0ABP7EPA0</accession>
<evidence type="ECO:0000313" key="3">
    <source>
        <dbReference type="Proteomes" id="UP001500523"/>
    </source>
</evidence>
<sequence length="67" mass="7209">MPAIMTLIRLFSRLMRPMLADGRGATAVEYGLILALVVLAMIGALGNFGRGSTSMWANVSERVVNAR</sequence>
<evidence type="ECO:0000313" key="2">
    <source>
        <dbReference type="EMBL" id="GAA3721898.1"/>
    </source>
</evidence>
<organism evidence="2 3">
    <name type="scientific">Sphingomonas cynarae</name>
    <dbReference type="NCBI Taxonomy" id="930197"/>
    <lineage>
        <taxon>Bacteria</taxon>
        <taxon>Pseudomonadati</taxon>
        <taxon>Pseudomonadota</taxon>
        <taxon>Alphaproteobacteria</taxon>
        <taxon>Sphingomonadales</taxon>
        <taxon>Sphingomonadaceae</taxon>
        <taxon>Sphingomonas</taxon>
    </lineage>
</organism>
<gene>
    <name evidence="2" type="ORF">GCM10022268_32650</name>
</gene>
<dbReference type="EMBL" id="BAABBF010000010">
    <property type="protein sequence ID" value="GAA3721898.1"/>
    <property type="molecule type" value="Genomic_DNA"/>
</dbReference>
<evidence type="ECO:0000256" key="1">
    <source>
        <dbReference type="SAM" id="Phobius"/>
    </source>
</evidence>